<dbReference type="OrthoDB" id="6062at2157"/>
<evidence type="ECO:0000313" key="2">
    <source>
        <dbReference type="Proteomes" id="UP000000346"/>
    </source>
</evidence>
<dbReference type="Gene3D" id="3.50.50.60">
    <property type="entry name" value="FAD/NAD(P)-binding domain"/>
    <property type="match status" value="2"/>
</dbReference>
<keyword evidence="2" id="KW-1185">Reference proteome</keyword>
<dbReference type="GeneID" id="9499311"/>
<accession>D9Q2D1</accession>
<dbReference type="eggNOG" id="arCOG00570">
    <property type="taxonomic scope" value="Archaea"/>
</dbReference>
<dbReference type="KEGG" id="asc:ASAC_1064"/>
<reference evidence="1 2" key="1">
    <citation type="journal article" date="2010" name="Appl. Environ. Microbiol.">
        <title>The genome sequence of the crenarchaeon Acidilobus saccharovorans supports a new order, Acidilobales, and suggests an important ecological role in terrestrial acidic hot springs.</title>
        <authorList>
            <person name="Mardanov A.V."/>
            <person name="Svetlitchnyi V.A."/>
            <person name="Beletsky A.V."/>
            <person name="Prokofeva M.I."/>
            <person name="Bonch-Osmolovskaya E.A."/>
            <person name="Ravin N.V."/>
            <person name="Skryabin K.G."/>
        </authorList>
    </citation>
    <scope>NUCLEOTIDE SEQUENCE [LARGE SCALE GENOMIC DNA]</scope>
    <source>
        <strain evidence="2">DSM 16705 / JCM 18335 / VKM B-2471 / 345-15</strain>
    </source>
</reference>
<sequence length="356" mass="39032">MRKLTGDVVIAGLGLAGSLLSLRLAERGFKVTAFEPVESSYVKPCGEQLTLEELPLRLAKAYDVIKTIVNFVHVFVEGKYITTTNMSGNSRWAIIDKPRLIMSLRRSALDNGVDIIRRPWNGERGALTIDSRGPYNLPLSSEVLALRVIAKVPAWSSEEAILDFRPSLGGLYWVFPYDDSGHLINVGAGFVGLYDAVHLEGLVRGYIKEKISQNFDVLEVKGAPINVFTNPSLSTGDIINVGEAAGLVMAWSGEGNRPSIVSAEALAGAISSYGIEDRTSILKKYSEGISSLLSSAVLSRLLTRASYRSPLAEGLLRNMPKWAWDLYVRQEFGLDDFLRAAPQAIASMLARREDKR</sequence>
<dbReference type="InterPro" id="IPR050407">
    <property type="entry name" value="Geranylgeranyl_reductase"/>
</dbReference>
<dbReference type="PANTHER" id="PTHR42685">
    <property type="entry name" value="GERANYLGERANYL DIPHOSPHATE REDUCTASE"/>
    <property type="match status" value="1"/>
</dbReference>
<name>D9Q2D1_ACIS3</name>
<protein>
    <submittedName>
        <fullName evidence="1">Dehydrogenase (Flavoprotein)-like protein</fullName>
    </submittedName>
</protein>
<dbReference type="Proteomes" id="UP000000346">
    <property type="component" value="Chromosome"/>
</dbReference>
<organism evidence="1 2">
    <name type="scientific">Acidilobus saccharovorans (strain DSM 16705 / JCM 18335 / VKM B-2471 / 345-15)</name>
    <dbReference type="NCBI Taxonomy" id="666510"/>
    <lineage>
        <taxon>Archaea</taxon>
        <taxon>Thermoproteota</taxon>
        <taxon>Thermoprotei</taxon>
        <taxon>Acidilobales</taxon>
        <taxon>Acidilobaceae</taxon>
        <taxon>Acidilobus</taxon>
    </lineage>
</organism>
<dbReference type="SUPFAM" id="SSF51905">
    <property type="entry name" value="FAD/NAD(P)-binding domain"/>
    <property type="match status" value="1"/>
</dbReference>
<dbReference type="InterPro" id="IPR036188">
    <property type="entry name" value="FAD/NAD-bd_sf"/>
</dbReference>
<dbReference type="HOGENOM" id="CLU_066799_0_0_2"/>
<dbReference type="PANTHER" id="PTHR42685:SF20">
    <property type="entry name" value="HYDROGENASE, PUTATIVE-RELATED"/>
    <property type="match status" value="1"/>
</dbReference>
<dbReference type="RefSeq" id="WP_013266981.1">
    <property type="nucleotide sequence ID" value="NC_014374.1"/>
</dbReference>
<dbReference type="EMBL" id="CP001742">
    <property type="protein sequence ID" value="ADL19469.1"/>
    <property type="molecule type" value="Genomic_DNA"/>
</dbReference>
<gene>
    <name evidence="1" type="ordered locus">ASAC_1064</name>
</gene>
<dbReference type="STRING" id="666510.ASAC_1064"/>
<evidence type="ECO:0000313" key="1">
    <source>
        <dbReference type="EMBL" id="ADL19469.1"/>
    </source>
</evidence>
<dbReference type="InParanoid" id="D9Q2D1"/>
<proteinExistence type="predicted"/>
<dbReference type="AlphaFoldDB" id="D9Q2D1"/>